<proteinExistence type="predicted"/>
<name>A0A2N0NMW1_9GLOM</name>
<evidence type="ECO:0000313" key="1">
    <source>
        <dbReference type="EMBL" id="PKB95932.1"/>
    </source>
</evidence>
<organism evidence="1 2">
    <name type="scientific">Rhizophagus irregularis</name>
    <dbReference type="NCBI Taxonomy" id="588596"/>
    <lineage>
        <taxon>Eukaryota</taxon>
        <taxon>Fungi</taxon>
        <taxon>Fungi incertae sedis</taxon>
        <taxon>Mucoromycota</taxon>
        <taxon>Glomeromycotina</taxon>
        <taxon>Glomeromycetes</taxon>
        <taxon>Glomerales</taxon>
        <taxon>Glomeraceae</taxon>
        <taxon>Rhizophagus</taxon>
    </lineage>
</organism>
<accession>A0A2N0NMW1</accession>
<dbReference type="AlphaFoldDB" id="A0A2N0NMW1"/>
<protein>
    <submittedName>
        <fullName evidence="1">Uncharacterized protein</fullName>
    </submittedName>
</protein>
<sequence length="144" mass="16978">MYSLWQYPFLQYLIVPYPSIRSWATNGIISPDQRDKYYYADPAKTNTELLNSILEGKFVALHSPRSSDTIESESDFAVAFNEWKSVVIFIDEFDRLYGVIDKSRCKDFLKNLNQNINLMWNQKSLKTYTCRQTGMLVWYVFAEI</sequence>
<reference evidence="1 2" key="2">
    <citation type="submission" date="2017-09" db="EMBL/GenBank/DDBJ databases">
        <title>Extensive intraspecific genome diversity in a model arbuscular mycorrhizal fungus.</title>
        <authorList>
            <person name="Chen E.C."/>
            <person name="Morin E."/>
            <person name="Beaudet D."/>
            <person name="Noel J."/>
            <person name="Ndikumana S."/>
            <person name="Charron P."/>
            <person name="St-Onge C."/>
            <person name="Giorgi J."/>
            <person name="Grigoriev I.V."/>
            <person name="Roux C."/>
            <person name="Martin F.M."/>
            <person name="Corradi N."/>
        </authorList>
    </citation>
    <scope>NUCLEOTIDE SEQUENCE [LARGE SCALE GENOMIC DNA]</scope>
    <source>
        <strain evidence="1 2">A5</strain>
    </source>
</reference>
<dbReference type="Proteomes" id="UP000232722">
    <property type="component" value="Unassembled WGS sequence"/>
</dbReference>
<reference evidence="1 2" key="1">
    <citation type="submission" date="2016-04" db="EMBL/GenBank/DDBJ databases">
        <title>Genome analyses suggest a sexual origin of heterokaryosis in a supposedly ancient asexual fungus.</title>
        <authorList>
            <person name="Ropars J."/>
            <person name="Sedzielewska K."/>
            <person name="Noel J."/>
            <person name="Charron P."/>
            <person name="Farinelli L."/>
            <person name="Marton T."/>
            <person name="Kruger M."/>
            <person name="Pelin A."/>
            <person name="Brachmann A."/>
            <person name="Corradi N."/>
        </authorList>
    </citation>
    <scope>NUCLEOTIDE SEQUENCE [LARGE SCALE GENOMIC DNA]</scope>
    <source>
        <strain evidence="1 2">A5</strain>
    </source>
</reference>
<comment type="caution">
    <text evidence="1">The sequence shown here is derived from an EMBL/GenBank/DDBJ whole genome shotgun (WGS) entry which is preliminary data.</text>
</comment>
<gene>
    <name evidence="1" type="ORF">RhiirA5_385680</name>
</gene>
<evidence type="ECO:0000313" key="2">
    <source>
        <dbReference type="Proteomes" id="UP000232722"/>
    </source>
</evidence>
<dbReference type="EMBL" id="LLXJ01004318">
    <property type="protein sequence ID" value="PKB95932.1"/>
    <property type="molecule type" value="Genomic_DNA"/>
</dbReference>